<dbReference type="InterPro" id="IPR012349">
    <property type="entry name" value="Split_barrel_FMN-bd"/>
</dbReference>
<dbReference type="Gene3D" id="2.30.110.10">
    <property type="entry name" value="Electron Transport, Fmn-binding Protein, Chain A"/>
    <property type="match status" value="1"/>
</dbReference>
<dbReference type="GO" id="GO:0010181">
    <property type="term" value="F:FMN binding"/>
    <property type="evidence" value="ECO:0007669"/>
    <property type="project" value="InterPro"/>
</dbReference>
<reference evidence="4" key="1">
    <citation type="submission" date="2021-11" db="EMBL/GenBank/DDBJ databases">
        <title>Development of a sustainable strategy for remediation of hydrocarbon-contaminated territories based on the waste exchange concept.</title>
        <authorList>
            <person name="Elkin A."/>
        </authorList>
    </citation>
    <scope>NUCLEOTIDE SEQUENCE</scope>
    <source>
        <strain evidence="4">IEGM 757</strain>
    </source>
</reference>
<dbReference type="GO" id="GO:0042602">
    <property type="term" value="F:riboflavin reductase (NADPH) activity"/>
    <property type="evidence" value="ECO:0007669"/>
    <property type="project" value="TreeGrafter"/>
</dbReference>
<gene>
    <name evidence="4" type="ORF">LQ384_23665</name>
</gene>
<dbReference type="PANTHER" id="PTHR30466">
    <property type="entry name" value="FLAVIN REDUCTASE"/>
    <property type="match status" value="1"/>
</dbReference>
<proteinExistence type="inferred from homology"/>
<accession>A0AAW4XMJ1</accession>
<name>A0AAW4XMJ1_RHORH</name>
<sequence>MVAATDTDGNRSGMVVGSFASVSLSPPLVVFFPDRSSSSWPKIQAVGRFCINVLAAGQEDVCRRFATKGGDKFAGLDVDVAPSGMPRLNDVAAWIDCEIESVHDVGDHFAVFGRVLDLDVGTAASPLLFFQGGYGRFATHSVTDMDVPGDLGSALRAVELIRSDIENLAAELGARCVVSTLDGPDVVIIATAGSNAGSAPGTLVGQRLPFLAPTASVLAAWRHPDTVETWLSGMPSPGAKSVQQEHLDAVRRRGYSLALRSASAQAISALDQVAEDPAALAGEDVHGLFGRLTYDPADTEDTPDTVGLVTVPVFDGTGTALIALHVFGFSDTTTDEQAAQAVLKIRNVADRGSSLLTRTPTH</sequence>
<dbReference type="Gene3D" id="3.30.450.40">
    <property type="match status" value="1"/>
</dbReference>
<dbReference type="SUPFAM" id="SSF50475">
    <property type="entry name" value="FMN-binding split barrel"/>
    <property type="match status" value="1"/>
</dbReference>
<comment type="similarity">
    <text evidence="1">Belongs to the non-flavoprotein flavin reductase family.</text>
</comment>
<dbReference type="InterPro" id="IPR014757">
    <property type="entry name" value="Tscrpt_reg_IclR_C"/>
</dbReference>
<dbReference type="PROSITE" id="PS51078">
    <property type="entry name" value="ICLR_ED"/>
    <property type="match status" value="1"/>
</dbReference>
<dbReference type="InterPro" id="IPR002563">
    <property type="entry name" value="Flavin_Rdtase-like_dom"/>
</dbReference>
<dbReference type="SMART" id="SM00903">
    <property type="entry name" value="Flavin_Reduct"/>
    <property type="match status" value="1"/>
</dbReference>
<dbReference type="AlphaFoldDB" id="A0AAW4XMJ1"/>
<dbReference type="PANTHER" id="PTHR30466:SF11">
    <property type="entry name" value="FLAVIN-DEPENDENT MONOOXYGENASE, REDUCTASE SUBUNIT HSAB"/>
    <property type="match status" value="1"/>
</dbReference>
<dbReference type="InterPro" id="IPR029016">
    <property type="entry name" value="GAF-like_dom_sf"/>
</dbReference>
<organism evidence="4 5">
    <name type="scientific">Rhodococcus rhodochrous</name>
    <dbReference type="NCBI Taxonomy" id="1829"/>
    <lineage>
        <taxon>Bacteria</taxon>
        <taxon>Bacillati</taxon>
        <taxon>Actinomycetota</taxon>
        <taxon>Actinomycetes</taxon>
        <taxon>Mycobacteriales</taxon>
        <taxon>Nocardiaceae</taxon>
        <taxon>Rhodococcus</taxon>
    </lineage>
</organism>
<evidence type="ECO:0000256" key="1">
    <source>
        <dbReference type="ARBA" id="ARBA00008898"/>
    </source>
</evidence>
<evidence type="ECO:0000256" key="2">
    <source>
        <dbReference type="ARBA" id="ARBA00023002"/>
    </source>
</evidence>
<protein>
    <submittedName>
        <fullName evidence="4">Flavin reductase</fullName>
    </submittedName>
</protein>
<evidence type="ECO:0000259" key="3">
    <source>
        <dbReference type="PROSITE" id="PS51078"/>
    </source>
</evidence>
<evidence type="ECO:0000313" key="5">
    <source>
        <dbReference type="Proteomes" id="UP001198630"/>
    </source>
</evidence>
<dbReference type="SUPFAM" id="SSF55781">
    <property type="entry name" value="GAF domain-like"/>
    <property type="match status" value="1"/>
</dbReference>
<dbReference type="Proteomes" id="UP001198630">
    <property type="component" value="Unassembled WGS sequence"/>
</dbReference>
<feature type="domain" description="IclR-ED" evidence="3">
    <location>
        <begin position="143"/>
        <end position="358"/>
    </location>
</feature>
<dbReference type="Pfam" id="PF01613">
    <property type="entry name" value="Flavin_Reduct"/>
    <property type="match status" value="1"/>
</dbReference>
<dbReference type="EMBL" id="JAJNCO010000016">
    <property type="protein sequence ID" value="MCD2114117.1"/>
    <property type="molecule type" value="Genomic_DNA"/>
</dbReference>
<dbReference type="InterPro" id="IPR050268">
    <property type="entry name" value="NADH-dep_flavin_reductase"/>
</dbReference>
<comment type="caution">
    <text evidence="4">The sequence shown here is derived from an EMBL/GenBank/DDBJ whole genome shotgun (WGS) entry which is preliminary data.</text>
</comment>
<keyword evidence="2" id="KW-0560">Oxidoreductase</keyword>
<evidence type="ECO:0000313" key="4">
    <source>
        <dbReference type="EMBL" id="MCD2114117.1"/>
    </source>
</evidence>